<dbReference type="SUPFAM" id="SSF53335">
    <property type="entry name" value="S-adenosyl-L-methionine-dependent methyltransferases"/>
    <property type="match status" value="1"/>
</dbReference>
<dbReference type="Proteomes" id="UP000027093">
    <property type="component" value="Chromosome"/>
</dbReference>
<dbReference type="GO" id="GO:0003677">
    <property type="term" value="F:DNA binding"/>
    <property type="evidence" value="ECO:0007669"/>
    <property type="project" value="UniProtKB-KW"/>
</dbReference>
<dbReference type="Gene3D" id="3.40.50.150">
    <property type="entry name" value="Vaccinia Virus protein VP39"/>
    <property type="match status" value="1"/>
</dbReference>
<dbReference type="GO" id="GO:0005737">
    <property type="term" value="C:cytoplasm"/>
    <property type="evidence" value="ECO:0007669"/>
    <property type="project" value="TreeGrafter"/>
</dbReference>
<evidence type="ECO:0000259" key="9">
    <source>
        <dbReference type="Pfam" id="PF01555"/>
    </source>
</evidence>
<dbReference type="PRINTS" id="PR00508">
    <property type="entry name" value="S21N4MTFRASE"/>
</dbReference>
<dbReference type="GO" id="GO:0008170">
    <property type="term" value="F:N-methyltransferase activity"/>
    <property type="evidence" value="ECO:0007669"/>
    <property type="project" value="InterPro"/>
</dbReference>
<keyword evidence="6" id="KW-0238">DNA-binding</keyword>
<dbReference type="OrthoDB" id="38200at2157"/>
<keyword evidence="4 8" id="KW-0949">S-adenosyl-L-methionine</keyword>
<dbReference type="InterPro" id="IPR017985">
    <property type="entry name" value="MeTrfase_CN4_CS"/>
</dbReference>
<reference evidence="10 11" key="1">
    <citation type="journal article" date="2014" name="Int. J. Syst. Evol. Microbiol.">
        <title>Nitrososphaera viennensis gen. nov., sp. nov., an aerobic and mesophilic, ammonia-oxidizing archaeon from soil and a member of the archaeal phylum Thaumarchaeota.</title>
        <authorList>
            <person name="Stieglmeier M."/>
            <person name="Klingl A."/>
            <person name="Alves R.J."/>
            <person name="Rittmann S.K."/>
            <person name="Melcher M."/>
            <person name="Leisch N."/>
            <person name="Schleper C."/>
        </authorList>
    </citation>
    <scope>NUCLEOTIDE SEQUENCE [LARGE SCALE GENOMIC DNA]</scope>
    <source>
        <strain evidence="10">EN76</strain>
    </source>
</reference>
<evidence type="ECO:0000256" key="5">
    <source>
        <dbReference type="ARBA" id="ARBA00022747"/>
    </source>
</evidence>
<organism evidence="10 11">
    <name type="scientific">Nitrososphaera viennensis EN76</name>
    <dbReference type="NCBI Taxonomy" id="926571"/>
    <lineage>
        <taxon>Archaea</taxon>
        <taxon>Nitrososphaerota</taxon>
        <taxon>Nitrososphaeria</taxon>
        <taxon>Nitrososphaerales</taxon>
        <taxon>Nitrososphaeraceae</taxon>
        <taxon>Nitrososphaera</taxon>
    </lineage>
</organism>
<evidence type="ECO:0000313" key="10">
    <source>
        <dbReference type="EMBL" id="AIC14784.1"/>
    </source>
</evidence>
<dbReference type="PANTHER" id="PTHR13370:SF3">
    <property type="entry name" value="TRNA (GUANINE(10)-N2)-METHYLTRANSFERASE HOMOLOG"/>
    <property type="match status" value="1"/>
</dbReference>
<accession>A0A060HDI8</accession>
<evidence type="ECO:0000256" key="1">
    <source>
        <dbReference type="ARBA" id="ARBA00010203"/>
    </source>
</evidence>
<proteinExistence type="inferred from homology"/>
<keyword evidence="11" id="KW-1185">Reference proteome</keyword>
<dbReference type="RefSeq" id="WP_075053934.1">
    <property type="nucleotide sequence ID" value="NZ_CP007536.1"/>
</dbReference>
<sequence>MLAQEEQLTNQILLGNCKDVLDRLPENSVQLTITSPPYRNAINYEMHASGSGGYYRGNAGVETSDYLNEMANIFGDRVYRVTKDGGYCCIVIANEVVNGTILPLPHMLLSRLVQPFGKWQLHEEIIWHKVTGGTNRYGSFVLNPYPKYYRANVMHEFILVLRKGDVNSGRQRKEALPATHEEWTKEIANSVWHIAPVPPGYIDHPCPYPEEIPYRLMKVYSYKGDVVLDPFNGSGQTTKVAHHFGRRYIGIDMVKEYVELARSRIESEPIHIRNEALIANWKKIPSSHHYRA</sequence>
<evidence type="ECO:0000313" key="11">
    <source>
        <dbReference type="Proteomes" id="UP000027093"/>
    </source>
</evidence>
<evidence type="ECO:0000256" key="7">
    <source>
        <dbReference type="ARBA" id="ARBA00049120"/>
    </source>
</evidence>
<keyword evidence="3" id="KW-0808">Transferase</keyword>
<dbReference type="GO" id="GO:0032259">
    <property type="term" value="P:methylation"/>
    <property type="evidence" value="ECO:0007669"/>
    <property type="project" value="UniProtKB-KW"/>
</dbReference>
<protein>
    <recommendedName>
        <fullName evidence="8">Type II methyltransferase</fullName>
        <ecNumber evidence="8">2.1.1.113</ecNumber>
    </recommendedName>
    <alternativeName>
        <fullName evidence="8">N-4 cytosine-specific methyltransferase</fullName>
    </alternativeName>
</protein>
<evidence type="ECO:0000256" key="8">
    <source>
        <dbReference type="RuleBase" id="RU362026"/>
    </source>
</evidence>
<dbReference type="InterPro" id="IPR001091">
    <property type="entry name" value="RM_Methyltransferase"/>
</dbReference>
<dbReference type="GO" id="GO:0015667">
    <property type="term" value="F:site-specific DNA-methyltransferase (cytosine-N4-specific) activity"/>
    <property type="evidence" value="ECO:0007669"/>
    <property type="project" value="UniProtKB-EC"/>
</dbReference>
<dbReference type="KEGG" id="nvn:NVIE_005820"/>
<evidence type="ECO:0000256" key="2">
    <source>
        <dbReference type="ARBA" id="ARBA00022603"/>
    </source>
</evidence>
<dbReference type="STRING" id="926571.NVIE_005820"/>
<name>A0A060HDI8_9ARCH</name>
<dbReference type="GO" id="GO:0009307">
    <property type="term" value="P:DNA restriction-modification system"/>
    <property type="evidence" value="ECO:0007669"/>
    <property type="project" value="UniProtKB-KW"/>
</dbReference>
<dbReference type="HOGENOM" id="CLU_024927_2_2_2"/>
<dbReference type="REBASE" id="87730">
    <property type="entry name" value="M.NviEN76ORF5820P"/>
</dbReference>
<comment type="similarity">
    <text evidence="1">Belongs to the N(4)/N(6)-methyltransferase family. N(4) subfamily.</text>
</comment>
<dbReference type="PANTHER" id="PTHR13370">
    <property type="entry name" value="RNA METHYLASE-RELATED"/>
    <property type="match status" value="1"/>
</dbReference>
<dbReference type="GeneID" id="74945847"/>
<dbReference type="InterPro" id="IPR029063">
    <property type="entry name" value="SAM-dependent_MTases_sf"/>
</dbReference>
<gene>
    <name evidence="10" type="ORF">NVIE_005820</name>
</gene>
<dbReference type="EMBL" id="CP007536">
    <property type="protein sequence ID" value="AIC14784.1"/>
    <property type="molecule type" value="Genomic_DNA"/>
</dbReference>
<feature type="domain" description="DNA methylase N-4/N-6" evidence="9">
    <location>
        <begin position="29"/>
        <end position="261"/>
    </location>
</feature>
<keyword evidence="2 8" id="KW-0489">Methyltransferase</keyword>
<dbReference type="EC" id="2.1.1.113" evidence="8"/>
<evidence type="ECO:0000256" key="6">
    <source>
        <dbReference type="ARBA" id="ARBA00023125"/>
    </source>
</evidence>
<dbReference type="AlphaFoldDB" id="A0A060HDI8"/>
<comment type="catalytic activity">
    <reaction evidence="7 8">
        <text>a 2'-deoxycytidine in DNA + S-adenosyl-L-methionine = an N(4)-methyl-2'-deoxycytidine in DNA + S-adenosyl-L-homocysteine + H(+)</text>
        <dbReference type="Rhea" id="RHEA:16857"/>
        <dbReference type="Rhea" id="RHEA-COMP:11369"/>
        <dbReference type="Rhea" id="RHEA-COMP:13674"/>
        <dbReference type="ChEBI" id="CHEBI:15378"/>
        <dbReference type="ChEBI" id="CHEBI:57856"/>
        <dbReference type="ChEBI" id="CHEBI:59789"/>
        <dbReference type="ChEBI" id="CHEBI:85452"/>
        <dbReference type="ChEBI" id="CHEBI:137933"/>
        <dbReference type="EC" id="2.1.1.113"/>
    </reaction>
</comment>
<keyword evidence="5 8" id="KW-0680">Restriction system</keyword>
<evidence type="ECO:0000256" key="4">
    <source>
        <dbReference type="ARBA" id="ARBA00022691"/>
    </source>
</evidence>
<dbReference type="InterPro" id="IPR002941">
    <property type="entry name" value="DNA_methylase_N4/N6"/>
</dbReference>
<dbReference type="PROSITE" id="PS00093">
    <property type="entry name" value="N4_MTASE"/>
    <property type="match status" value="1"/>
</dbReference>
<evidence type="ECO:0000256" key="3">
    <source>
        <dbReference type="ARBA" id="ARBA00022679"/>
    </source>
</evidence>
<dbReference type="Pfam" id="PF01555">
    <property type="entry name" value="N6_N4_Mtase"/>
    <property type="match status" value="1"/>
</dbReference>